<keyword evidence="4" id="KW-1185">Reference proteome</keyword>
<proteinExistence type="inferred from homology"/>
<reference evidence="3 4" key="1">
    <citation type="submission" date="2018-12" db="EMBL/GenBank/DDBJ databases">
        <title>Marinifilum JC070 sp. nov., a marine bacterium isolated from Yongle Blue Hole in the South China Sea.</title>
        <authorList>
            <person name="Fu T."/>
        </authorList>
    </citation>
    <scope>NUCLEOTIDE SEQUENCE [LARGE SCALE GENOMIC DNA]</scope>
    <source>
        <strain evidence="3 4">JC070</strain>
    </source>
</reference>
<accession>A0ABX1WVC5</accession>
<protein>
    <submittedName>
        <fullName evidence="3">Polymer-forming cytoskeletal protein</fullName>
    </submittedName>
</protein>
<dbReference type="InterPro" id="IPR007607">
    <property type="entry name" value="BacA/B"/>
</dbReference>
<name>A0ABX1WVC5_9BACT</name>
<gene>
    <name evidence="3" type="ORF">ELS83_08490</name>
</gene>
<comment type="caution">
    <text evidence="3">The sequence shown here is derived from an EMBL/GenBank/DDBJ whole genome shotgun (WGS) entry which is preliminary data.</text>
</comment>
<evidence type="ECO:0000256" key="1">
    <source>
        <dbReference type="ARBA" id="ARBA00044755"/>
    </source>
</evidence>
<evidence type="ECO:0000313" key="3">
    <source>
        <dbReference type="EMBL" id="NOU59858.1"/>
    </source>
</evidence>
<dbReference type="PANTHER" id="PTHR35024">
    <property type="entry name" value="HYPOTHETICAL CYTOSOLIC PROTEIN"/>
    <property type="match status" value="1"/>
</dbReference>
<feature type="region of interest" description="Disordered" evidence="2">
    <location>
        <begin position="17"/>
        <end position="37"/>
    </location>
</feature>
<dbReference type="EMBL" id="RZNH01000011">
    <property type="protein sequence ID" value="NOU59858.1"/>
    <property type="molecule type" value="Genomic_DNA"/>
</dbReference>
<sequence>MFVPINTISNMFSKKDKMSRNNDVQQTGHNMINEGTSITGDVKASRDIRIDGLLNGKMEVNGKVVIGNSGKIEGDVNCKTIDVSGRVEGNIIASEMVNLKSTALILGNITTDKISVEPGAKFTGSCKMGEAAPTKDEKKK</sequence>
<evidence type="ECO:0000313" key="4">
    <source>
        <dbReference type="Proteomes" id="UP000732105"/>
    </source>
</evidence>
<dbReference type="Pfam" id="PF04519">
    <property type="entry name" value="Bactofilin"/>
    <property type="match status" value="1"/>
</dbReference>
<feature type="compositionally biased region" description="Polar residues" evidence="2">
    <location>
        <begin position="21"/>
        <end position="37"/>
    </location>
</feature>
<dbReference type="PANTHER" id="PTHR35024:SF4">
    <property type="entry name" value="POLYMER-FORMING CYTOSKELETAL PROTEIN"/>
    <property type="match status" value="1"/>
</dbReference>
<evidence type="ECO:0000256" key="2">
    <source>
        <dbReference type="SAM" id="MobiDB-lite"/>
    </source>
</evidence>
<dbReference type="Proteomes" id="UP000732105">
    <property type="component" value="Unassembled WGS sequence"/>
</dbReference>
<comment type="similarity">
    <text evidence="1">Belongs to the bactofilin family.</text>
</comment>
<organism evidence="3 4">
    <name type="scientific">Marinifilum caeruleilacunae</name>
    <dbReference type="NCBI Taxonomy" id="2499076"/>
    <lineage>
        <taxon>Bacteria</taxon>
        <taxon>Pseudomonadati</taxon>
        <taxon>Bacteroidota</taxon>
        <taxon>Bacteroidia</taxon>
        <taxon>Marinilabiliales</taxon>
        <taxon>Marinifilaceae</taxon>
    </lineage>
</organism>